<name>A0A379D9T9_9FIRM</name>
<dbReference type="Gene3D" id="3.60.21.10">
    <property type="match status" value="1"/>
</dbReference>
<dbReference type="InterPro" id="IPR041796">
    <property type="entry name" value="Mre11_N"/>
</dbReference>
<evidence type="ECO:0000256" key="1">
    <source>
        <dbReference type="ARBA" id="ARBA00022801"/>
    </source>
</evidence>
<evidence type="ECO:0000313" key="4">
    <source>
        <dbReference type="Proteomes" id="UP000254777"/>
    </source>
</evidence>
<dbReference type="SUPFAM" id="SSF56300">
    <property type="entry name" value="Metallo-dependent phosphatases"/>
    <property type="match status" value="1"/>
</dbReference>
<feature type="domain" description="Calcineurin-like phosphoesterase" evidence="2">
    <location>
        <begin position="1"/>
        <end position="181"/>
    </location>
</feature>
<keyword evidence="1" id="KW-0378">Hydrolase</keyword>
<organism evidence="3 4">
    <name type="scientific">Peptoniphilus indolicus</name>
    <dbReference type="NCBI Taxonomy" id="33030"/>
    <lineage>
        <taxon>Bacteria</taxon>
        <taxon>Bacillati</taxon>
        <taxon>Bacillota</taxon>
        <taxon>Tissierellia</taxon>
        <taxon>Tissierellales</taxon>
        <taxon>Peptoniphilaceae</taxon>
        <taxon>Peptoniphilus</taxon>
    </lineage>
</organism>
<dbReference type="Pfam" id="PF00149">
    <property type="entry name" value="Metallophos"/>
    <property type="match status" value="1"/>
</dbReference>
<protein>
    <submittedName>
        <fullName evidence="3">Nuclease sbcCD subunit D</fullName>
    </submittedName>
</protein>
<evidence type="ECO:0000259" key="2">
    <source>
        <dbReference type="Pfam" id="PF00149"/>
    </source>
</evidence>
<dbReference type="InterPro" id="IPR050535">
    <property type="entry name" value="DNA_Repair-Maintenance_Comp"/>
</dbReference>
<reference evidence="3 4" key="1">
    <citation type="submission" date="2018-06" db="EMBL/GenBank/DDBJ databases">
        <authorList>
            <consortium name="Pathogen Informatics"/>
            <person name="Doyle S."/>
        </authorList>
    </citation>
    <scope>NUCLEOTIDE SEQUENCE [LARGE SCALE GENOMIC DNA]</scope>
    <source>
        <strain evidence="3 4">NCTC11088</strain>
    </source>
</reference>
<gene>
    <name evidence="3" type="primary">sbcD</name>
    <name evidence="3" type="ORF">NCTC11088_00479</name>
</gene>
<dbReference type="InterPro" id="IPR029052">
    <property type="entry name" value="Metallo-depent_PP-like"/>
</dbReference>
<dbReference type="AlphaFoldDB" id="A0A379D9T9"/>
<dbReference type="InterPro" id="IPR004843">
    <property type="entry name" value="Calcineurin-like_PHP"/>
</dbReference>
<accession>A0A379D9T9</accession>
<dbReference type="PANTHER" id="PTHR30337">
    <property type="entry name" value="COMPONENT OF ATP-DEPENDENT DSDNA EXONUCLEASE"/>
    <property type="match status" value="1"/>
</dbReference>
<dbReference type="CDD" id="cd00840">
    <property type="entry name" value="MPP_Mre11_N"/>
    <property type="match status" value="1"/>
</dbReference>
<dbReference type="EMBL" id="UGTH01000001">
    <property type="protein sequence ID" value="SUB74724.1"/>
    <property type="molecule type" value="Genomic_DNA"/>
</dbReference>
<evidence type="ECO:0000313" key="3">
    <source>
        <dbReference type="EMBL" id="SUB74724.1"/>
    </source>
</evidence>
<dbReference type="RefSeq" id="WP_115311982.1">
    <property type="nucleotide sequence ID" value="NZ_UGTH01000001.1"/>
</dbReference>
<proteinExistence type="predicted"/>
<sequence length="338" mass="40008">MKILHTADLHLGKSYKGENFLYSKQRREEVWQSFSDLISYANSNNIEIILISGDLYEREYFTLNNFKRLSDLFSISNSEIYIIGGNHDHVDENSMFLKVDMPSNVHLFTEEEYFEYKNLRIYGITWDRQYNFKSELNFELNDKFKNILMLHCSVGFESHFPISEEWLNRQKFDYIALGHFHGHKKVADRAYYSGALEPSRFKDEGRHGFYVYDLENENQEFVKFAKREYNTFKVDVTDKNVDKIKNEVLELLNEYRADFNKLILIGKNQDIEYILEILENNDFYYLKIVNETKNIINYEELSNSDTSGIISEVLKKLGSDEQAIKYGIEALLETANEN</sequence>
<dbReference type="Proteomes" id="UP000254777">
    <property type="component" value="Unassembled WGS sequence"/>
</dbReference>
<dbReference type="GO" id="GO:0016787">
    <property type="term" value="F:hydrolase activity"/>
    <property type="evidence" value="ECO:0007669"/>
    <property type="project" value="UniProtKB-KW"/>
</dbReference>